<gene>
    <name evidence="4" type="ORF">F8388_004488</name>
</gene>
<name>A0A7J6ENP3_CANSA</name>
<dbReference type="AlphaFoldDB" id="A0A7J6ENP3"/>
<dbReference type="Proteomes" id="UP000525078">
    <property type="component" value="Unassembled WGS sequence"/>
</dbReference>
<dbReference type="EMBL" id="JAATIP010000210">
    <property type="protein sequence ID" value="KAF4359981.1"/>
    <property type="molecule type" value="Genomic_DNA"/>
</dbReference>
<reference evidence="4 5" key="1">
    <citation type="journal article" date="2020" name="bioRxiv">
        <title>Sequence and annotation of 42 cannabis genomes reveals extensive copy number variation in cannabinoid synthesis and pathogen resistance genes.</title>
        <authorList>
            <person name="Mckernan K.J."/>
            <person name="Helbert Y."/>
            <person name="Kane L.T."/>
            <person name="Ebling H."/>
            <person name="Zhang L."/>
            <person name="Liu B."/>
            <person name="Eaton Z."/>
            <person name="Mclaughlin S."/>
            <person name="Kingan S."/>
            <person name="Baybayan P."/>
            <person name="Concepcion G."/>
            <person name="Jordan M."/>
            <person name="Riva A."/>
            <person name="Barbazuk W."/>
            <person name="Harkins T."/>
        </authorList>
    </citation>
    <scope>NUCLEOTIDE SEQUENCE [LARGE SCALE GENOMIC DNA]</scope>
    <source>
        <strain evidence="5">cv. Jamaican Lion 4</strain>
        <tissue evidence="4">Leaf</tissue>
    </source>
</reference>
<dbReference type="InterPro" id="IPR024942">
    <property type="entry name" value="Maturase_MatK_N"/>
</dbReference>
<comment type="caution">
    <text evidence="4">The sequence shown here is derived from an EMBL/GenBank/DDBJ whole genome shotgun (WGS) entry which is preliminary data.</text>
</comment>
<protein>
    <recommendedName>
        <fullName evidence="3">Maturase MatK N-terminal domain-containing protein</fullName>
    </recommendedName>
</protein>
<dbReference type="GO" id="GO:0009507">
    <property type="term" value="C:chloroplast"/>
    <property type="evidence" value="ECO:0007669"/>
    <property type="project" value="InterPro"/>
</dbReference>
<evidence type="ECO:0000256" key="2">
    <source>
        <dbReference type="ARBA" id="ARBA00022664"/>
    </source>
</evidence>
<evidence type="ECO:0000256" key="1">
    <source>
        <dbReference type="ARBA" id="ARBA00006621"/>
    </source>
</evidence>
<proteinExistence type="inferred from homology"/>
<dbReference type="InterPro" id="IPR002866">
    <property type="entry name" value="Maturase_MatK"/>
</dbReference>
<keyword evidence="2" id="KW-0507">mRNA processing</keyword>
<comment type="similarity">
    <text evidence="1">Belongs to the intron maturase 2 family. MatK subfamily.</text>
</comment>
<dbReference type="PANTHER" id="PTHR34811:SF1">
    <property type="entry name" value="MATURASE K"/>
    <property type="match status" value="1"/>
</dbReference>
<feature type="non-terminal residue" evidence="4">
    <location>
        <position position="1"/>
    </location>
</feature>
<accession>A0A7J6ENP3</accession>
<dbReference type="PANTHER" id="PTHR34811">
    <property type="entry name" value="MATURASE K"/>
    <property type="match status" value="1"/>
</dbReference>
<evidence type="ECO:0000313" key="4">
    <source>
        <dbReference type="EMBL" id="KAF4359981.1"/>
    </source>
</evidence>
<sequence>GICSRCSIFFKRDKINVLIPYPIHLEILVQTLHYWVKDVSSLHLLRLFLHEYYSWNRFRILIQDSFCSCIILMFVNMNPSYFFSVTNLLIYD</sequence>
<organism evidence="4 5">
    <name type="scientific">Cannabis sativa</name>
    <name type="common">Hemp</name>
    <name type="synonym">Marijuana</name>
    <dbReference type="NCBI Taxonomy" id="3483"/>
    <lineage>
        <taxon>Eukaryota</taxon>
        <taxon>Viridiplantae</taxon>
        <taxon>Streptophyta</taxon>
        <taxon>Embryophyta</taxon>
        <taxon>Tracheophyta</taxon>
        <taxon>Spermatophyta</taxon>
        <taxon>Magnoliopsida</taxon>
        <taxon>eudicotyledons</taxon>
        <taxon>Gunneridae</taxon>
        <taxon>Pentapetalae</taxon>
        <taxon>rosids</taxon>
        <taxon>fabids</taxon>
        <taxon>Rosales</taxon>
        <taxon>Cannabaceae</taxon>
        <taxon>Cannabis</taxon>
    </lineage>
</organism>
<dbReference type="Pfam" id="PF01824">
    <property type="entry name" value="MatK_N"/>
    <property type="match status" value="1"/>
</dbReference>
<evidence type="ECO:0000313" key="5">
    <source>
        <dbReference type="Proteomes" id="UP000525078"/>
    </source>
</evidence>
<evidence type="ECO:0000259" key="3">
    <source>
        <dbReference type="Pfam" id="PF01824"/>
    </source>
</evidence>
<dbReference type="GO" id="GO:0006397">
    <property type="term" value="P:mRNA processing"/>
    <property type="evidence" value="ECO:0007669"/>
    <property type="project" value="UniProtKB-KW"/>
</dbReference>
<feature type="domain" description="Maturase MatK N-terminal" evidence="3">
    <location>
        <begin position="15"/>
        <end position="90"/>
    </location>
</feature>